<keyword evidence="1" id="KW-0732">Signal</keyword>
<feature type="signal peptide" evidence="1">
    <location>
        <begin position="1"/>
        <end position="23"/>
    </location>
</feature>
<organism evidence="2 3">
    <name type="scientific">Callosobruchus maculatus</name>
    <name type="common">Southern cowpea weevil</name>
    <name type="synonym">Pulse bruchid</name>
    <dbReference type="NCBI Taxonomy" id="64391"/>
    <lineage>
        <taxon>Eukaryota</taxon>
        <taxon>Metazoa</taxon>
        <taxon>Ecdysozoa</taxon>
        <taxon>Arthropoda</taxon>
        <taxon>Hexapoda</taxon>
        <taxon>Insecta</taxon>
        <taxon>Pterygota</taxon>
        <taxon>Neoptera</taxon>
        <taxon>Endopterygota</taxon>
        <taxon>Coleoptera</taxon>
        <taxon>Polyphaga</taxon>
        <taxon>Cucujiformia</taxon>
        <taxon>Chrysomeloidea</taxon>
        <taxon>Chrysomelidae</taxon>
        <taxon>Bruchinae</taxon>
        <taxon>Bruchini</taxon>
        <taxon>Callosobruchus</taxon>
    </lineage>
</organism>
<dbReference type="Proteomes" id="UP000410492">
    <property type="component" value="Unassembled WGS sequence"/>
</dbReference>
<reference evidence="2 3" key="1">
    <citation type="submission" date="2019-01" db="EMBL/GenBank/DDBJ databases">
        <authorList>
            <person name="Sayadi A."/>
        </authorList>
    </citation>
    <scope>NUCLEOTIDE SEQUENCE [LARGE SCALE GENOMIC DNA]</scope>
</reference>
<name>A0A653CE39_CALMS</name>
<sequence length="66" mass="6969">MGRFHSLIIVAFVLFGMYDHGSSNTTGMVLVPIRTGQIVPAPQNGQDVFIVPASSIGSSYNINSTG</sequence>
<dbReference type="AlphaFoldDB" id="A0A653CE39"/>
<evidence type="ECO:0000313" key="3">
    <source>
        <dbReference type="Proteomes" id="UP000410492"/>
    </source>
</evidence>
<protein>
    <submittedName>
        <fullName evidence="2">Uncharacterized protein</fullName>
    </submittedName>
</protein>
<dbReference type="OrthoDB" id="10311526at2759"/>
<evidence type="ECO:0000313" key="2">
    <source>
        <dbReference type="EMBL" id="VEN45989.1"/>
    </source>
</evidence>
<feature type="chain" id="PRO_5025037210" evidence="1">
    <location>
        <begin position="24"/>
        <end position="66"/>
    </location>
</feature>
<evidence type="ECO:0000256" key="1">
    <source>
        <dbReference type="SAM" id="SignalP"/>
    </source>
</evidence>
<accession>A0A653CE39</accession>
<proteinExistence type="predicted"/>
<dbReference type="EMBL" id="CAACVG010007542">
    <property type="protein sequence ID" value="VEN45989.1"/>
    <property type="molecule type" value="Genomic_DNA"/>
</dbReference>
<keyword evidence="3" id="KW-1185">Reference proteome</keyword>
<gene>
    <name evidence="2" type="ORF">CALMAC_LOCUS8239</name>
</gene>